<accession>A0AA39K209</accession>
<dbReference type="Proteomes" id="UP001175211">
    <property type="component" value="Unassembled WGS sequence"/>
</dbReference>
<organism evidence="2 3">
    <name type="scientific">Armillaria tabescens</name>
    <name type="common">Ringless honey mushroom</name>
    <name type="synonym">Agaricus tabescens</name>
    <dbReference type="NCBI Taxonomy" id="1929756"/>
    <lineage>
        <taxon>Eukaryota</taxon>
        <taxon>Fungi</taxon>
        <taxon>Dikarya</taxon>
        <taxon>Basidiomycota</taxon>
        <taxon>Agaricomycotina</taxon>
        <taxon>Agaricomycetes</taxon>
        <taxon>Agaricomycetidae</taxon>
        <taxon>Agaricales</taxon>
        <taxon>Marasmiineae</taxon>
        <taxon>Physalacriaceae</taxon>
        <taxon>Desarmillaria</taxon>
    </lineage>
</organism>
<sequence length="186" mass="21070">MLVRLPCSGLHNVVAVTLLTSALLHVGFQPRPRGARPVKLYFGHKGYVISENPSWQFGGSSETTTPEIPPMINRSSFLTFLQKVSKELLVHFANRRIIIQSFGFLSPCKFSLGLTEKQLPSSWDRDVHRTVTDMTVDRIKIIGHGTVRLMSYPYRCPYTDTLTMTMDIWCQSIVLCPSLNDRIQTV</sequence>
<comment type="caution">
    <text evidence="2">The sequence shown here is derived from an EMBL/GenBank/DDBJ whole genome shotgun (WGS) entry which is preliminary data.</text>
</comment>
<keyword evidence="1" id="KW-0732">Signal</keyword>
<feature type="signal peptide" evidence="1">
    <location>
        <begin position="1"/>
        <end position="15"/>
    </location>
</feature>
<evidence type="ECO:0000313" key="3">
    <source>
        <dbReference type="Proteomes" id="UP001175211"/>
    </source>
</evidence>
<protein>
    <submittedName>
        <fullName evidence="2">Uncharacterized protein</fullName>
    </submittedName>
</protein>
<evidence type="ECO:0000256" key="1">
    <source>
        <dbReference type="SAM" id="SignalP"/>
    </source>
</evidence>
<evidence type="ECO:0000313" key="2">
    <source>
        <dbReference type="EMBL" id="KAK0452933.1"/>
    </source>
</evidence>
<dbReference type="GeneID" id="85366414"/>
<dbReference type="AlphaFoldDB" id="A0AA39K209"/>
<keyword evidence="3" id="KW-1185">Reference proteome</keyword>
<dbReference type="EMBL" id="JAUEPS010000029">
    <property type="protein sequence ID" value="KAK0452933.1"/>
    <property type="molecule type" value="Genomic_DNA"/>
</dbReference>
<proteinExistence type="predicted"/>
<feature type="chain" id="PRO_5041463097" evidence="1">
    <location>
        <begin position="16"/>
        <end position="186"/>
    </location>
</feature>
<name>A0AA39K209_ARMTA</name>
<reference evidence="2" key="1">
    <citation type="submission" date="2023-06" db="EMBL/GenBank/DDBJ databases">
        <authorList>
            <consortium name="Lawrence Berkeley National Laboratory"/>
            <person name="Ahrendt S."/>
            <person name="Sahu N."/>
            <person name="Indic B."/>
            <person name="Wong-Bajracharya J."/>
            <person name="Merenyi Z."/>
            <person name="Ke H.-M."/>
            <person name="Monk M."/>
            <person name="Kocsube S."/>
            <person name="Drula E."/>
            <person name="Lipzen A."/>
            <person name="Balint B."/>
            <person name="Henrissat B."/>
            <person name="Andreopoulos B."/>
            <person name="Martin F.M."/>
            <person name="Harder C.B."/>
            <person name="Rigling D."/>
            <person name="Ford K.L."/>
            <person name="Foster G.D."/>
            <person name="Pangilinan J."/>
            <person name="Papanicolaou A."/>
            <person name="Barry K."/>
            <person name="LaButti K."/>
            <person name="Viragh M."/>
            <person name="Koriabine M."/>
            <person name="Yan M."/>
            <person name="Riley R."/>
            <person name="Champramary S."/>
            <person name="Plett K.L."/>
            <person name="Tsai I.J."/>
            <person name="Slot J."/>
            <person name="Sipos G."/>
            <person name="Plett J."/>
            <person name="Nagy L.G."/>
            <person name="Grigoriev I.V."/>
        </authorList>
    </citation>
    <scope>NUCLEOTIDE SEQUENCE</scope>
    <source>
        <strain evidence="2">CCBAS 213</strain>
    </source>
</reference>
<dbReference type="RefSeq" id="XP_060328269.1">
    <property type="nucleotide sequence ID" value="XM_060482866.1"/>
</dbReference>
<gene>
    <name evidence="2" type="ORF">EV420DRAFT_631767</name>
</gene>